<protein>
    <recommendedName>
        <fullName evidence="7">Non-structural maintenance of chromosomes element 4</fullName>
    </recommendedName>
</protein>
<keyword evidence="3 7" id="KW-0227">DNA damage</keyword>
<dbReference type="GO" id="GO:0006281">
    <property type="term" value="P:DNA repair"/>
    <property type="evidence" value="ECO:0007669"/>
    <property type="project" value="UniProtKB-UniRule"/>
</dbReference>
<name>A0AAN7LVV9_TRANT</name>
<keyword evidence="11" id="KW-1185">Reference proteome</keyword>
<keyword evidence="4 7" id="KW-0233">DNA recombination</keyword>
<feature type="region of interest" description="Disordered" evidence="8">
    <location>
        <begin position="182"/>
        <end position="206"/>
    </location>
</feature>
<dbReference type="GO" id="GO:0030915">
    <property type="term" value="C:Smc5-Smc6 complex"/>
    <property type="evidence" value="ECO:0007669"/>
    <property type="project" value="UniProtKB-UniRule"/>
</dbReference>
<dbReference type="Proteomes" id="UP001346149">
    <property type="component" value="Unassembled WGS sequence"/>
</dbReference>
<feature type="compositionally biased region" description="Basic and acidic residues" evidence="8">
    <location>
        <begin position="23"/>
        <end position="38"/>
    </location>
</feature>
<feature type="compositionally biased region" description="Basic and acidic residues" evidence="8">
    <location>
        <begin position="184"/>
        <end position="206"/>
    </location>
</feature>
<dbReference type="EMBL" id="JAXQNO010000008">
    <property type="protein sequence ID" value="KAK4793632.1"/>
    <property type="molecule type" value="Genomic_DNA"/>
</dbReference>
<dbReference type="Pfam" id="PF08743">
    <property type="entry name" value="Nse4_C"/>
    <property type="match status" value="1"/>
</dbReference>
<feature type="region of interest" description="Disordered" evidence="8">
    <location>
        <begin position="1"/>
        <end position="38"/>
    </location>
</feature>
<evidence type="ECO:0000256" key="7">
    <source>
        <dbReference type="RuleBase" id="RU365071"/>
    </source>
</evidence>
<evidence type="ECO:0000313" key="10">
    <source>
        <dbReference type="EMBL" id="KAK4793632.1"/>
    </source>
</evidence>
<dbReference type="GO" id="GO:0006310">
    <property type="term" value="P:DNA recombination"/>
    <property type="evidence" value="ECO:0007669"/>
    <property type="project" value="UniProtKB-UniRule"/>
</dbReference>
<accession>A0AAN7LVV9</accession>
<dbReference type="InterPro" id="IPR027786">
    <property type="entry name" value="Nse4/EID"/>
</dbReference>
<evidence type="ECO:0000256" key="6">
    <source>
        <dbReference type="ARBA" id="ARBA00023242"/>
    </source>
</evidence>
<keyword evidence="5 7" id="KW-0234">DNA repair</keyword>
<feature type="region of interest" description="Disordered" evidence="8">
    <location>
        <begin position="389"/>
        <end position="411"/>
    </location>
</feature>
<keyword evidence="6 7" id="KW-0539">Nucleus</keyword>
<dbReference type="AlphaFoldDB" id="A0AAN7LVV9"/>
<evidence type="ECO:0000256" key="1">
    <source>
        <dbReference type="ARBA" id="ARBA00004123"/>
    </source>
</evidence>
<dbReference type="PANTHER" id="PTHR16140:SF0">
    <property type="entry name" value="NON-STRUCTURAL MAINTENANCE OF CHROMOSOMES ELEMENT 4"/>
    <property type="match status" value="1"/>
</dbReference>
<reference evidence="10 11" key="1">
    <citation type="journal article" date="2023" name="Hortic Res">
        <title>Pangenome of water caltrop reveals structural variations and asymmetric subgenome divergence after allopolyploidization.</title>
        <authorList>
            <person name="Zhang X."/>
            <person name="Chen Y."/>
            <person name="Wang L."/>
            <person name="Yuan Y."/>
            <person name="Fang M."/>
            <person name="Shi L."/>
            <person name="Lu R."/>
            <person name="Comes H.P."/>
            <person name="Ma Y."/>
            <person name="Chen Y."/>
            <person name="Huang G."/>
            <person name="Zhou Y."/>
            <person name="Zheng Z."/>
            <person name="Qiu Y."/>
        </authorList>
    </citation>
    <scope>NUCLEOTIDE SEQUENCE [LARGE SCALE GENOMIC DNA]</scope>
    <source>
        <strain evidence="10">F231</strain>
    </source>
</reference>
<feature type="compositionally biased region" description="Basic and acidic residues" evidence="8">
    <location>
        <begin position="389"/>
        <end position="399"/>
    </location>
</feature>
<comment type="similarity">
    <text evidence="2 7">Belongs to the NSE4 family.</text>
</comment>
<evidence type="ECO:0000256" key="2">
    <source>
        <dbReference type="ARBA" id="ARBA00008997"/>
    </source>
</evidence>
<comment type="caution">
    <text evidence="10">The sequence shown here is derived from an EMBL/GenBank/DDBJ whole genome shotgun (WGS) entry which is preliminary data.</text>
</comment>
<dbReference type="PANTHER" id="PTHR16140">
    <property type="entry name" value="NON-STRUCTURAL MAINTENANCE OF CHROMOSOMES ELEMENT 4"/>
    <property type="match status" value="1"/>
</dbReference>
<proteinExistence type="inferred from homology"/>
<sequence length="411" mass="45882">MRREDMRKAAPVAGPSGEIGGRNADEGRTGRGKQDESDRRFLRSQYLALKSRIHVERDDLLGSDSDKFATIIKEVENLHQLVDKPREQVADAEALLDISNALITSVRSFSSEGATPLDFITGLLKDFGQSRIVSGASASESDQISVRWKDLGLSVSTIFQKGYGCCTMLGPMDTQLKQRKVSVRQKDPRPTECAQPEKLDSDKEEKMDTDKNMLTMFEILRKQKIVRLENLILNRTSFAQTVENLFALSFLVKDGRAEISVDKDGTHFVCMILAALDFVICHNSASIAYQLIASIIINCSDTAPRNAPAAGKVAYSHFVFRFDFLDWKFMLDKVAVGEELMPHRQPLDTSSAAEPAACDPEAVLHTTPILKLTRNRGLVVQEETMLEDTPKIGDDDPLRSRAIGKRKRKHR</sequence>
<comment type="function">
    <text evidence="7">Component of the SMC5-SMC6 complex, that promotes sister chromatid alignment after DNA damage and facilitates double-stranded DNA breaks (DSBs) repair via homologous recombination between sister chromatids.</text>
</comment>
<evidence type="ECO:0000256" key="8">
    <source>
        <dbReference type="SAM" id="MobiDB-lite"/>
    </source>
</evidence>
<feature type="domain" description="Non-structural maintenance of chromosome element 4 C-terminal" evidence="9">
    <location>
        <begin position="226"/>
        <end position="341"/>
    </location>
</feature>
<evidence type="ECO:0000259" key="9">
    <source>
        <dbReference type="Pfam" id="PF08743"/>
    </source>
</evidence>
<organism evidence="10 11">
    <name type="scientific">Trapa natans</name>
    <name type="common">Water chestnut</name>
    <dbReference type="NCBI Taxonomy" id="22666"/>
    <lineage>
        <taxon>Eukaryota</taxon>
        <taxon>Viridiplantae</taxon>
        <taxon>Streptophyta</taxon>
        <taxon>Embryophyta</taxon>
        <taxon>Tracheophyta</taxon>
        <taxon>Spermatophyta</taxon>
        <taxon>Magnoliopsida</taxon>
        <taxon>eudicotyledons</taxon>
        <taxon>Gunneridae</taxon>
        <taxon>Pentapetalae</taxon>
        <taxon>rosids</taxon>
        <taxon>malvids</taxon>
        <taxon>Myrtales</taxon>
        <taxon>Lythraceae</taxon>
        <taxon>Trapa</taxon>
    </lineage>
</organism>
<evidence type="ECO:0000256" key="5">
    <source>
        <dbReference type="ARBA" id="ARBA00023204"/>
    </source>
</evidence>
<gene>
    <name evidence="10" type="ORF">SAY86_024067</name>
</gene>
<dbReference type="InterPro" id="IPR014854">
    <property type="entry name" value="Nse4_C"/>
</dbReference>
<comment type="subcellular location">
    <subcellularLocation>
        <location evidence="1 7">Nucleus</location>
    </subcellularLocation>
</comment>
<feature type="compositionally biased region" description="Basic residues" evidence="8">
    <location>
        <begin position="402"/>
        <end position="411"/>
    </location>
</feature>
<comment type="subunit">
    <text evidence="7">Component of the SMC5-SMC6 complex.</text>
</comment>
<dbReference type="GO" id="GO:0005634">
    <property type="term" value="C:nucleus"/>
    <property type="evidence" value="ECO:0007669"/>
    <property type="project" value="UniProtKB-SubCell"/>
</dbReference>
<evidence type="ECO:0000256" key="3">
    <source>
        <dbReference type="ARBA" id="ARBA00022763"/>
    </source>
</evidence>
<evidence type="ECO:0000313" key="11">
    <source>
        <dbReference type="Proteomes" id="UP001346149"/>
    </source>
</evidence>
<evidence type="ECO:0000256" key="4">
    <source>
        <dbReference type="ARBA" id="ARBA00023172"/>
    </source>
</evidence>